<dbReference type="Proteomes" id="UP000030161">
    <property type="component" value="Unassembled WGS sequence"/>
</dbReference>
<protein>
    <submittedName>
        <fullName evidence="1">Uncharacterized protein</fullName>
    </submittedName>
</protein>
<name>A0AB34PT70_CANAX</name>
<sequence>MKYSRGPTKIYLLSTAKNILELFSRYLIIFMDSSNLKMSK</sequence>
<dbReference type="AlphaFoldDB" id="A0AB34PT70"/>
<proteinExistence type="predicted"/>
<evidence type="ECO:0000313" key="1">
    <source>
        <dbReference type="EMBL" id="KGR10396.1"/>
    </source>
</evidence>
<comment type="caution">
    <text evidence="1">The sequence shown here is derived from an EMBL/GenBank/DDBJ whole genome shotgun (WGS) entry which is preliminary data.</text>
</comment>
<evidence type="ECO:0000313" key="2">
    <source>
        <dbReference type="Proteomes" id="UP000030161"/>
    </source>
</evidence>
<dbReference type="EMBL" id="AJIX01000021">
    <property type="protein sequence ID" value="KGR10396.1"/>
    <property type="molecule type" value="Genomic_DNA"/>
</dbReference>
<organism evidence="1 2">
    <name type="scientific">Candida albicans P78048</name>
    <dbReference type="NCBI Taxonomy" id="1094989"/>
    <lineage>
        <taxon>Eukaryota</taxon>
        <taxon>Fungi</taxon>
        <taxon>Dikarya</taxon>
        <taxon>Ascomycota</taxon>
        <taxon>Saccharomycotina</taxon>
        <taxon>Pichiomycetes</taxon>
        <taxon>Debaryomycetaceae</taxon>
        <taxon>Candida/Lodderomyces clade</taxon>
        <taxon>Candida</taxon>
    </lineage>
</organism>
<accession>A0AB34PT70</accession>
<gene>
    <name evidence="1" type="ORF">MG3_03151</name>
</gene>
<reference evidence="1 2" key="1">
    <citation type="submission" date="2013-12" db="EMBL/GenBank/DDBJ databases">
        <title>The Genome Sequence of Candida albicans P78048.</title>
        <authorList>
            <consortium name="The Broad Institute Genome Sequencing Platform"/>
            <consortium name="The Broad Institute Genome Sequencing Center for Infectious Disease"/>
            <person name="Cuomo C."/>
            <person name="Bennett R."/>
            <person name="Hirakawa M."/>
            <person name="Noverr M."/>
            <person name="Mitchell A."/>
            <person name="Young S.K."/>
            <person name="Zeng Q."/>
            <person name="Gargeya S."/>
            <person name="Fitzgerald M."/>
            <person name="Abouelleil A."/>
            <person name="Alvarado L."/>
            <person name="Berlin A.M."/>
            <person name="Chapman S.B."/>
            <person name="Dewar J."/>
            <person name="Goldberg J."/>
            <person name="Griggs A."/>
            <person name="Gujja S."/>
            <person name="Hansen M."/>
            <person name="Howarth C."/>
            <person name="Imamovic A."/>
            <person name="Larimer J."/>
            <person name="McCowan C."/>
            <person name="Murphy C."/>
            <person name="Pearson M."/>
            <person name="Priest M."/>
            <person name="Roberts A."/>
            <person name="Saif S."/>
            <person name="Shea T."/>
            <person name="Sykes S."/>
            <person name="Wortman J."/>
            <person name="Nusbaum C."/>
            <person name="Birren B."/>
        </authorList>
    </citation>
    <scope>NUCLEOTIDE SEQUENCE [LARGE SCALE GENOMIC DNA]</scope>
    <source>
        <strain evidence="1 2">P78048</strain>
    </source>
</reference>